<evidence type="ECO:0000313" key="2">
    <source>
        <dbReference type="Proteomes" id="UP001242480"/>
    </source>
</evidence>
<reference evidence="1 2" key="1">
    <citation type="submission" date="2023-07" db="EMBL/GenBank/DDBJ databases">
        <title>Genomic Encyclopedia of Type Strains, Phase IV (KMG-IV): sequencing the most valuable type-strain genomes for metagenomic binning, comparative biology and taxonomic classification.</title>
        <authorList>
            <person name="Goeker M."/>
        </authorList>
    </citation>
    <scope>NUCLEOTIDE SEQUENCE [LARGE SCALE GENOMIC DNA]</scope>
    <source>
        <strain evidence="1 2">DSM 19619</strain>
    </source>
</reference>
<organism evidence="1 2">
    <name type="scientific">Labrys wisconsinensis</name>
    <dbReference type="NCBI Taxonomy" id="425677"/>
    <lineage>
        <taxon>Bacteria</taxon>
        <taxon>Pseudomonadati</taxon>
        <taxon>Pseudomonadota</taxon>
        <taxon>Alphaproteobacteria</taxon>
        <taxon>Hyphomicrobiales</taxon>
        <taxon>Xanthobacteraceae</taxon>
        <taxon>Labrys</taxon>
    </lineage>
</organism>
<keyword evidence="2" id="KW-1185">Reference proteome</keyword>
<dbReference type="EMBL" id="JAUSVX010000006">
    <property type="protein sequence ID" value="MDQ0470422.1"/>
    <property type="molecule type" value="Genomic_DNA"/>
</dbReference>
<proteinExistence type="predicted"/>
<comment type="caution">
    <text evidence="1">The sequence shown here is derived from an EMBL/GenBank/DDBJ whole genome shotgun (WGS) entry which is preliminary data.</text>
</comment>
<dbReference type="Proteomes" id="UP001242480">
    <property type="component" value="Unassembled WGS sequence"/>
</dbReference>
<dbReference type="RefSeq" id="WP_307274393.1">
    <property type="nucleotide sequence ID" value="NZ_JAUSVX010000006.1"/>
</dbReference>
<evidence type="ECO:0000313" key="1">
    <source>
        <dbReference type="EMBL" id="MDQ0470422.1"/>
    </source>
</evidence>
<accession>A0ABU0J819</accession>
<sequence length="115" mass="12146">MSAITSRSSSGFVASVAAAARTVVRGVGRILTALKNRRQVASLLEADPGMLRDLGLTPMDVHGALAEPLWRDPSARLLIWSVERRAAARAAARDNLLGLASEPDGSGTRPAERCL</sequence>
<protein>
    <submittedName>
        <fullName evidence="1">Uncharacterized protein YjiS (DUF1127 family)</fullName>
    </submittedName>
</protein>
<name>A0ABU0J819_9HYPH</name>
<gene>
    <name evidence="1" type="ORF">QO011_003441</name>
</gene>